<dbReference type="InterPro" id="IPR011701">
    <property type="entry name" value="MFS"/>
</dbReference>
<evidence type="ECO:0000256" key="3">
    <source>
        <dbReference type="ARBA" id="ARBA00022989"/>
    </source>
</evidence>
<feature type="transmembrane region" description="Helical" evidence="5">
    <location>
        <begin position="469"/>
        <end position="491"/>
    </location>
</feature>
<reference evidence="7 9" key="1">
    <citation type="journal article" date="2018" name="BMC Genomics">
        <title>Comparative genomics of the wheat fungal pathogen Pyrenophora tritici-repentis reveals chromosomal variations and genome plasticity.</title>
        <authorList>
            <person name="Moolhuijzen P."/>
            <person name="See P.T."/>
            <person name="Hane J.K."/>
            <person name="Shi G."/>
            <person name="Liu Z."/>
            <person name="Oliver R.P."/>
            <person name="Moffat C.S."/>
        </authorList>
    </citation>
    <scope>NUCLEOTIDE SEQUENCE [LARGE SCALE GENOMIC DNA]</scope>
    <source>
        <strain evidence="7">M4</strain>
    </source>
</reference>
<comment type="subcellular location">
    <subcellularLocation>
        <location evidence="1">Membrane</location>
        <topology evidence="1">Multi-pass membrane protein</topology>
    </subcellularLocation>
</comment>
<evidence type="ECO:0000313" key="9">
    <source>
        <dbReference type="Proteomes" id="UP000245464"/>
    </source>
</evidence>
<keyword evidence="10" id="KW-1185">Reference proteome</keyword>
<feature type="transmembrane region" description="Helical" evidence="5">
    <location>
        <begin position="363"/>
        <end position="385"/>
    </location>
</feature>
<name>A0A2W1HKI1_9PLEO</name>
<dbReference type="Proteomes" id="UP000245464">
    <property type="component" value="Chromosome 1"/>
</dbReference>
<keyword evidence="2 5" id="KW-0812">Transmembrane</keyword>
<dbReference type="GO" id="GO:0005886">
    <property type="term" value="C:plasma membrane"/>
    <property type="evidence" value="ECO:0007669"/>
    <property type="project" value="TreeGrafter"/>
</dbReference>
<evidence type="ECO:0000256" key="5">
    <source>
        <dbReference type="SAM" id="Phobius"/>
    </source>
</evidence>
<feature type="transmembrane region" description="Helical" evidence="5">
    <location>
        <begin position="96"/>
        <end position="116"/>
    </location>
</feature>
<accession>A0A2W1HKI1</accession>
<reference evidence="8" key="2">
    <citation type="submission" date="2021-05" db="EMBL/GenBank/DDBJ databases">
        <authorList>
            <person name="Moolhuijzen P.M."/>
            <person name="Moffat C.S."/>
        </authorList>
    </citation>
    <scope>NUCLEOTIDE SEQUENCE</scope>
    <source>
        <strain evidence="8">86-124</strain>
    </source>
</reference>
<sequence length="548" mass="60963">MSDSMSIRREEDPAFWAPGTVTLEQVNSVTSGELMLHPEPSSDPDDPLNWSTMRKLINFSMVGSFVLWTFVQLQVGPTAWGPMMSQLHLSIDQLNQGNAMVATGLAVGCILFVPFVHKYGRRPLYVMSSAMQLASVIWQAKTNTYGDLMGASTISGLGGAVGEAIVQITIADVFFVHQHGTMNAWYLIFTSVGATLGPVASGFIVQNQGWRWTWWYCTIFLSINLFLVIFFFEESKYVPVIQGHSVHHTTTETETPKNDRADDFELDKKARREQHASELQRLESRIDPTLPRKTYRQRMALYTKSEGTIIHHFYQPVIILFTFPAATYAALTYGMLLACLALMSSMSATYMLQPPYNFGPSGVGLINLAPFTGSAIGFFVGGPMNDLSIKYLAKRNKGIYEPEMRLWVGLAAAILLPAGLIIFGVGLQKGMHYMVICVGFALFGFCFVFASGVALSYTTDCYQEILGDVMIGVTFVRNVFSVVILFALTPWIKRNGIQNVCLITAGVCFVVLLFPVPLLIWGKRIRIATAQKYRHMALLQPSHRTVEN</sequence>
<feature type="transmembrane region" description="Helical" evidence="5">
    <location>
        <begin position="406"/>
        <end position="427"/>
    </location>
</feature>
<reference evidence="8" key="3">
    <citation type="journal article" date="2022" name="bioRxiv">
        <title>A global pangenome for the wheat fungal pathogen Pyrenophora tritici-repentis and prediction of effector protein structural homology.</title>
        <authorList>
            <person name="Moolhuijzen P."/>
            <person name="See P.T."/>
            <person name="Shi G."/>
            <person name="Powell H.R."/>
            <person name="Cockram J."/>
            <person name="Jorgensen L.N."/>
            <person name="Benslimane H."/>
            <person name="Strelkov S.E."/>
            <person name="Turner J."/>
            <person name="Liu Z."/>
            <person name="Moffat C.S."/>
        </authorList>
    </citation>
    <scope>NUCLEOTIDE SEQUENCE</scope>
    <source>
        <strain evidence="8">86-124</strain>
    </source>
</reference>
<evidence type="ECO:0000313" key="8">
    <source>
        <dbReference type="EMBL" id="KAI1513449.1"/>
    </source>
</evidence>
<feature type="transmembrane region" description="Helical" evidence="5">
    <location>
        <begin position="56"/>
        <end position="76"/>
    </location>
</feature>
<dbReference type="OMA" id="LMNVAPF"/>
<dbReference type="GO" id="GO:0022857">
    <property type="term" value="F:transmembrane transporter activity"/>
    <property type="evidence" value="ECO:0007669"/>
    <property type="project" value="InterPro"/>
</dbReference>
<dbReference type="OrthoDB" id="5215911at2759"/>
<organism evidence="7 9">
    <name type="scientific">Pyrenophora tritici-repentis</name>
    <dbReference type="NCBI Taxonomy" id="45151"/>
    <lineage>
        <taxon>Eukaryota</taxon>
        <taxon>Fungi</taxon>
        <taxon>Dikarya</taxon>
        <taxon>Ascomycota</taxon>
        <taxon>Pezizomycotina</taxon>
        <taxon>Dothideomycetes</taxon>
        <taxon>Pleosporomycetidae</taxon>
        <taxon>Pleosporales</taxon>
        <taxon>Pleosporineae</taxon>
        <taxon>Pleosporaceae</taxon>
        <taxon>Pyrenophora</taxon>
    </lineage>
</organism>
<evidence type="ECO:0000256" key="2">
    <source>
        <dbReference type="ARBA" id="ARBA00022692"/>
    </source>
</evidence>
<evidence type="ECO:0000256" key="1">
    <source>
        <dbReference type="ARBA" id="ARBA00004141"/>
    </source>
</evidence>
<protein>
    <submittedName>
        <fullName evidence="8">General substrate transporter</fullName>
    </submittedName>
    <submittedName>
        <fullName evidence="7">ProP, Permease major facilitator superfamily</fullName>
    </submittedName>
</protein>
<dbReference type="Gene3D" id="1.20.1250.20">
    <property type="entry name" value="MFS general substrate transporter like domains"/>
    <property type="match status" value="1"/>
</dbReference>
<feature type="transmembrane region" description="Helical" evidence="5">
    <location>
        <begin position="184"/>
        <end position="206"/>
    </location>
</feature>
<dbReference type="EMBL" id="NRDI02000009">
    <property type="protein sequence ID" value="KAI1513449.1"/>
    <property type="molecule type" value="Genomic_DNA"/>
</dbReference>
<proteinExistence type="predicted"/>
<comment type="caution">
    <text evidence="7">The sequence shown here is derived from an EMBL/GenBank/DDBJ whole genome shotgun (WGS) entry which is preliminary data.</text>
</comment>
<feature type="transmembrane region" description="Helical" evidence="5">
    <location>
        <begin position="497"/>
        <end position="522"/>
    </location>
</feature>
<evidence type="ECO:0000259" key="6">
    <source>
        <dbReference type="PROSITE" id="PS50850"/>
    </source>
</evidence>
<evidence type="ECO:0000313" key="10">
    <source>
        <dbReference type="Proteomes" id="UP000249757"/>
    </source>
</evidence>
<evidence type="ECO:0000313" key="7">
    <source>
        <dbReference type="EMBL" id="KAF7577510.1"/>
    </source>
</evidence>
<dbReference type="InterPro" id="IPR020846">
    <property type="entry name" value="MFS_dom"/>
</dbReference>
<dbReference type="EMBL" id="NQIK02000001">
    <property type="protein sequence ID" value="KAF7577510.1"/>
    <property type="molecule type" value="Genomic_DNA"/>
</dbReference>
<feature type="transmembrane region" description="Helical" evidence="5">
    <location>
        <begin position="317"/>
        <end position="343"/>
    </location>
</feature>
<dbReference type="PROSITE" id="PS50850">
    <property type="entry name" value="MFS"/>
    <property type="match status" value="1"/>
</dbReference>
<reference evidence="10" key="4">
    <citation type="journal article" date="2022" name="Microb. Genom.">
        <title>A global pangenome for the wheat fungal pathogen Pyrenophora tritici-repentis and prediction of effector protein structural homology.</title>
        <authorList>
            <person name="Moolhuijzen P.M."/>
            <person name="See P.T."/>
            <person name="Shi G."/>
            <person name="Powell H.R."/>
            <person name="Cockram J."/>
            <person name="Jorgensen L.N."/>
            <person name="Benslimane H."/>
            <person name="Strelkov S.E."/>
            <person name="Turner J."/>
            <person name="Liu Z."/>
            <person name="Moffat C.S."/>
        </authorList>
    </citation>
    <scope>NUCLEOTIDE SEQUENCE [LARGE SCALE GENOMIC DNA]</scope>
</reference>
<keyword evidence="3 5" id="KW-1133">Transmembrane helix</keyword>
<dbReference type="Proteomes" id="UP000249757">
    <property type="component" value="Unassembled WGS sequence"/>
</dbReference>
<dbReference type="AlphaFoldDB" id="A0A2W1HKI1"/>
<gene>
    <name evidence="8" type="ORF">Ptr86124_007351</name>
    <name evidence="7" type="ORF">PtrM4_017500</name>
</gene>
<feature type="transmembrane region" description="Helical" evidence="5">
    <location>
        <begin position="212"/>
        <end position="232"/>
    </location>
</feature>
<dbReference type="Pfam" id="PF07690">
    <property type="entry name" value="MFS_1"/>
    <property type="match status" value="1"/>
</dbReference>
<dbReference type="PANTHER" id="PTHR23502">
    <property type="entry name" value="MAJOR FACILITATOR SUPERFAMILY"/>
    <property type="match status" value="1"/>
</dbReference>
<dbReference type="PANTHER" id="PTHR23502:SF50">
    <property type="entry name" value="TRANSPORTER, PUTATIVE (AFU_ORTHOLOGUE AFUA_5G00430)-RELATED"/>
    <property type="match status" value="1"/>
</dbReference>
<dbReference type="SUPFAM" id="SSF103473">
    <property type="entry name" value="MFS general substrate transporter"/>
    <property type="match status" value="1"/>
</dbReference>
<feature type="domain" description="Major facilitator superfamily (MFS) profile" evidence="6">
    <location>
        <begin position="56"/>
        <end position="523"/>
    </location>
</feature>
<evidence type="ECO:0000256" key="4">
    <source>
        <dbReference type="ARBA" id="ARBA00023136"/>
    </source>
</evidence>
<feature type="transmembrane region" description="Helical" evidence="5">
    <location>
        <begin position="152"/>
        <end position="177"/>
    </location>
</feature>
<dbReference type="InterPro" id="IPR036259">
    <property type="entry name" value="MFS_trans_sf"/>
</dbReference>
<keyword evidence="4 5" id="KW-0472">Membrane</keyword>
<feature type="transmembrane region" description="Helical" evidence="5">
    <location>
        <begin position="433"/>
        <end position="457"/>
    </location>
</feature>